<dbReference type="EMBL" id="LR134201">
    <property type="protein sequence ID" value="VEB95947.1"/>
    <property type="molecule type" value="Genomic_DNA"/>
</dbReference>
<dbReference type="KEGG" id="clap:NCTC11466_01086"/>
<feature type="domain" description="HTH cro/C1-type" evidence="1">
    <location>
        <begin position="13"/>
        <end position="69"/>
    </location>
</feature>
<dbReference type="Gene3D" id="1.10.260.40">
    <property type="entry name" value="lambda repressor-like DNA-binding domains"/>
    <property type="match status" value="1"/>
</dbReference>
<dbReference type="InterPro" id="IPR010982">
    <property type="entry name" value="Lambda_DNA-bd_dom_sf"/>
</dbReference>
<dbReference type="Pfam" id="PF01381">
    <property type="entry name" value="HTH_3"/>
    <property type="match status" value="1"/>
</dbReference>
<dbReference type="GO" id="GO:0003677">
    <property type="term" value="F:DNA binding"/>
    <property type="evidence" value="ECO:0007669"/>
    <property type="project" value="InterPro"/>
</dbReference>
<evidence type="ECO:0000313" key="3">
    <source>
        <dbReference type="Proteomes" id="UP000274122"/>
    </source>
</evidence>
<keyword evidence="3" id="KW-1185">Reference proteome</keyword>
<evidence type="ECO:0000313" key="2">
    <source>
        <dbReference type="EMBL" id="VEB95947.1"/>
    </source>
</evidence>
<organism evidence="2 3">
    <name type="scientific">Cedecea lapagei</name>
    <dbReference type="NCBI Taxonomy" id="158823"/>
    <lineage>
        <taxon>Bacteria</taxon>
        <taxon>Pseudomonadati</taxon>
        <taxon>Pseudomonadota</taxon>
        <taxon>Gammaproteobacteria</taxon>
        <taxon>Enterobacterales</taxon>
        <taxon>Enterobacteriaceae</taxon>
        <taxon>Cedecea</taxon>
    </lineage>
</organism>
<protein>
    <submittedName>
        <fullName evidence="2">Antitoxin HipB</fullName>
    </submittedName>
</protein>
<accession>A0A447UZ00</accession>
<dbReference type="OrthoDB" id="5891007at2"/>
<dbReference type="SUPFAM" id="SSF47413">
    <property type="entry name" value="lambda repressor-like DNA-binding domains"/>
    <property type="match status" value="1"/>
</dbReference>
<dbReference type="SMART" id="SM00530">
    <property type="entry name" value="HTH_XRE"/>
    <property type="match status" value="1"/>
</dbReference>
<dbReference type="PROSITE" id="PS50943">
    <property type="entry name" value="HTH_CROC1"/>
    <property type="match status" value="1"/>
</dbReference>
<gene>
    <name evidence="2" type="primary">hipB</name>
    <name evidence="2" type="ORF">NCTC11466_01086</name>
</gene>
<dbReference type="InterPro" id="IPR001387">
    <property type="entry name" value="Cro/C1-type_HTH"/>
</dbReference>
<dbReference type="AlphaFoldDB" id="A0A447UZ00"/>
<evidence type="ECO:0000259" key="1">
    <source>
        <dbReference type="PROSITE" id="PS50943"/>
    </source>
</evidence>
<name>A0A447UZ00_9ENTR</name>
<proteinExistence type="predicted"/>
<dbReference type="RefSeq" id="WP_126355329.1">
    <property type="nucleotide sequence ID" value="NZ_LR134201.1"/>
</dbReference>
<dbReference type="Proteomes" id="UP000274122">
    <property type="component" value="Chromosome"/>
</dbReference>
<reference evidence="2 3" key="1">
    <citation type="submission" date="2018-12" db="EMBL/GenBank/DDBJ databases">
        <authorList>
            <consortium name="Pathogen Informatics"/>
        </authorList>
    </citation>
    <scope>NUCLEOTIDE SEQUENCE [LARGE SCALE GENOMIC DNA]</scope>
    <source>
        <strain evidence="2 3">NCTC11466</strain>
    </source>
</reference>
<dbReference type="CDD" id="cd00093">
    <property type="entry name" value="HTH_XRE"/>
    <property type="match status" value="1"/>
</dbReference>
<sequence length="82" mass="9297">MKITSPEQLAIFLKDARKQGKQTQGAVAEKVGLRQDTVSKFENNPAKTQIDTLFKILSSMNMELHIETKSSQGSSEVWKEEW</sequence>